<feature type="signal peptide" evidence="1">
    <location>
        <begin position="1"/>
        <end position="41"/>
    </location>
</feature>
<reference evidence="2 3" key="1">
    <citation type="submission" date="2020-08" db="EMBL/GenBank/DDBJ databases">
        <title>Sequencing the genomes of 1000 actinobacteria strains.</title>
        <authorList>
            <person name="Klenk H.-P."/>
        </authorList>
    </citation>
    <scope>NUCLEOTIDE SEQUENCE [LARGE SCALE GENOMIC DNA]</scope>
    <source>
        <strain evidence="2 3">DSM 28967</strain>
    </source>
</reference>
<gene>
    <name evidence="2" type="ORF">HDA39_005679</name>
</gene>
<name>A0A7W9JC12_9ACTN</name>
<evidence type="ECO:0000313" key="3">
    <source>
        <dbReference type="Proteomes" id="UP000549971"/>
    </source>
</evidence>
<proteinExistence type="predicted"/>
<feature type="chain" id="PRO_5030701983" evidence="1">
    <location>
        <begin position="42"/>
        <end position="91"/>
    </location>
</feature>
<dbReference type="InterPro" id="IPR006311">
    <property type="entry name" value="TAT_signal"/>
</dbReference>
<keyword evidence="1" id="KW-0732">Signal</keyword>
<comment type="caution">
    <text evidence="2">The sequence shown here is derived from an EMBL/GenBank/DDBJ whole genome shotgun (WGS) entry which is preliminary data.</text>
</comment>
<dbReference type="AlphaFoldDB" id="A0A7W9JC12"/>
<evidence type="ECO:0000256" key="1">
    <source>
        <dbReference type="SAM" id="SignalP"/>
    </source>
</evidence>
<protein>
    <submittedName>
        <fullName evidence="2">Uncharacterized protein</fullName>
    </submittedName>
</protein>
<evidence type="ECO:0000313" key="2">
    <source>
        <dbReference type="EMBL" id="MBB5838945.1"/>
    </source>
</evidence>
<organism evidence="2 3">
    <name type="scientific">Kribbella italica</name>
    <dbReference type="NCBI Taxonomy" id="1540520"/>
    <lineage>
        <taxon>Bacteria</taxon>
        <taxon>Bacillati</taxon>
        <taxon>Actinomycetota</taxon>
        <taxon>Actinomycetes</taxon>
        <taxon>Propionibacteriales</taxon>
        <taxon>Kribbellaceae</taxon>
        <taxon>Kribbella</taxon>
    </lineage>
</organism>
<dbReference type="EMBL" id="JACHMY010000001">
    <property type="protein sequence ID" value="MBB5838945.1"/>
    <property type="molecule type" value="Genomic_DNA"/>
</dbReference>
<dbReference type="PROSITE" id="PS51318">
    <property type="entry name" value="TAT"/>
    <property type="match status" value="1"/>
</dbReference>
<dbReference type="RefSeq" id="WP_184800209.1">
    <property type="nucleotide sequence ID" value="NZ_JACHMY010000001.1"/>
</dbReference>
<accession>A0A7W9JC12</accession>
<keyword evidence="3" id="KW-1185">Reference proteome</keyword>
<dbReference type="Proteomes" id="UP000549971">
    <property type="component" value="Unassembled WGS sequence"/>
</dbReference>
<sequence length="91" mass="9796">MSNPKQAGTRASTVRRRIAAATLAATASAGLMTSAAGTAQAAEWTYIAAYRYLQDCKDTGNQYVHQLIASTYKCTGTYATGYSLFIKYRIA</sequence>